<dbReference type="Gene3D" id="3.60.10.10">
    <property type="entry name" value="Endonuclease/exonuclease/phosphatase"/>
    <property type="match status" value="1"/>
</dbReference>
<gene>
    <name evidence="2" type="ORF">F8388_002619</name>
    <name evidence="3" type="ORF">G4B88_014185</name>
</gene>
<dbReference type="Proteomes" id="UP000583929">
    <property type="component" value="Unassembled WGS sequence"/>
</dbReference>
<keyword evidence="5" id="KW-1185">Reference proteome</keyword>
<proteinExistence type="predicted"/>
<evidence type="ECO:0000256" key="1">
    <source>
        <dbReference type="SAM" id="MobiDB-lite"/>
    </source>
</evidence>
<name>A0A7J6I1B1_CANSA</name>
<accession>A0A7J6I1B1</accession>
<feature type="region of interest" description="Disordered" evidence="1">
    <location>
        <begin position="78"/>
        <end position="163"/>
    </location>
</feature>
<dbReference type="EMBL" id="JAATIP010000137">
    <property type="protein sequence ID" value="KAF4368008.1"/>
    <property type="molecule type" value="Genomic_DNA"/>
</dbReference>
<evidence type="ECO:0000313" key="2">
    <source>
        <dbReference type="EMBL" id="KAF4368008.1"/>
    </source>
</evidence>
<reference evidence="4 5" key="1">
    <citation type="journal article" date="2020" name="bioRxiv">
        <title>Sequence and annotation of 42 cannabis genomes reveals extensive copy number variation in cannabinoid synthesis and pathogen resistance genes.</title>
        <authorList>
            <person name="Mckernan K.J."/>
            <person name="Helbert Y."/>
            <person name="Kane L.T."/>
            <person name="Ebling H."/>
            <person name="Zhang L."/>
            <person name="Liu B."/>
            <person name="Eaton Z."/>
            <person name="Mclaughlin S."/>
            <person name="Kingan S."/>
            <person name="Baybayan P."/>
            <person name="Concepcion G."/>
            <person name="Jordan M."/>
            <person name="Riva A."/>
            <person name="Barbazuk W."/>
            <person name="Harkins T."/>
        </authorList>
    </citation>
    <scope>NUCLEOTIDE SEQUENCE [LARGE SCALE GENOMIC DNA]</scope>
    <source>
        <strain evidence="4 5">cv. Jamaican Lion 4</strain>
        <strain evidence="3">Father</strain>
        <strain evidence="2">Mother</strain>
        <tissue evidence="3">Leaf</tissue>
    </source>
</reference>
<dbReference type="EMBL" id="JAATIQ010000013">
    <property type="protein sequence ID" value="KAF4401344.1"/>
    <property type="molecule type" value="Genomic_DNA"/>
</dbReference>
<evidence type="ECO:0008006" key="6">
    <source>
        <dbReference type="Google" id="ProtNLM"/>
    </source>
</evidence>
<evidence type="ECO:0000313" key="4">
    <source>
        <dbReference type="Proteomes" id="UP000525078"/>
    </source>
</evidence>
<protein>
    <recommendedName>
        <fullName evidence="6">Endonuclease/exonuclease/phosphatase domain-containing protein</fullName>
    </recommendedName>
</protein>
<dbReference type="InterPro" id="IPR036691">
    <property type="entry name" value="Endo/exonu/phosph_ase_sf"/>
</dbReference>
<sequence length="559" mass="62926">MEIADAWEARENRRQLPGKRRLVEQVVEELPATEEERVCRFLMVTLPGVGEVCPLKDTANLVVPKVPVLPPHLSALVDNNDNDSSSTMQSNIESNQPSDEGVSDTPDITLIDTSTPRRKRGRPTNKDSGKLSLKLEAQGSANEPKRRGRPPKTAAFHGPKLNPLKSKEANALRKRHTSIKSSWEKNIFDLKIDLNNHFVIVDCSSKPSSSCIIEEVKESKGEGEINSNQNGVGCNIKSTDKFKIIARISSDPPDKPWIFMGVYGPPVYAEKEGFWKDLRDYVCNCKLPLVLMGDLNASSSDHNPILLDTNGGKHCTKPQFKYELMWERDPRVFWVVKKAWMESTHVNPMVNMYRKLKVTKDHLRKWNNKGSDSRLWKVILKTRPLLREGICRRIALAEALMLVCAVKHAVRLELTCVNFFSDNECVVTNISETQGVQQCIDLDGISAQVDVFLLLGLLKLQDVGFSLRMLLLFASGESLVQSFPLLLPSPSESNTNVCPLGNDEEESLDYSKVVFGRSLSNKAVNKGGLKRFFEAKWQNNARVKVEDYYDGIFILTFDR</sequence>
<dbReference type="AlphaFoldDB" id="A0A7J6I1B1"/>
<evidence type="ECO:0000313" key="5">
    <source>
        <dbReference type="Proteomes" id="UP000583929"/>
    </source>
</evidence>
<feature type="compositionally biased region" description="Polar residues" evidence="1">
    <location>
        <begin position="78"/>
        <end position="98"/>
    </location>
</feature>
<dbReference type="Proteomes" id="UP000525078">
    <property type="component" value="Unassembled WGS sequence"/>
</dbReference>
<dbReference type="SUPFAM" id="SSF56219">
    <property type="entry name" value="DNase I-like"/>
    <property type="match status" value="1"/>
</dbReference>
<evidence type="ECO:0000313" key="3">
    <source>
        <dbReference type="EMBL" id="KAF4401344.1"/>
    </source>
</evidence>
<organism evidence="3 5">
    <name type="scientific">Cannabis sativa</name>
    <name type="common">Hemp</name>
    <name type="synonym">Marijuana</name>
    <dbReference type="NCBI Taxonomy" id="3483"/>
    <lineage>
        <taxon>Eukaryota</taxon>
        <taxon>Viridiplantae</taxon>
        <taxon>Streptophyta</taxon>
        <taxon>Embryophyta</taxon>
        <taxon>Tracheophyta</taxon>
        <taxon>Spermatophyta</taxon>
        <taxon>Magnoliopsida</taxon>
        <taxon>eudicotyledons</taxon>
        <taxon>Gunneridae</taxon>
        <taxon>Pentapetalae</taxon>
        <taxon>rosids</taxon>
        <taxon>fabids</taxon>
        <taxon>Rosales</taxon>
        <taxon>Cannabaceae</taxon>
        <taxon>Cannabis</taxon>
    </lineage>
</organism>
<comment type="caution">
    <text evidence="3">The sequence shown here is derived from an EMBL/GenBank/DDBJ whole genome shotgun (WGS) entry which is preliminary data.</text>
</comment>